<evidence type="ECO:0000313" key="1">
    <source>
        <dbReference type="EMBL" id="KAK9238944.1"/>
    </source>
</evidence>
<gene>
    <name evidence="1" type="ORF">V1525DRAFT_77461</name>
</gene>
<comment type="caution">
    <text evidence="1">The sequence shown here is derived from an EMBL/GenBank/DDBJ whole genome shotgun (WGS) entry which is preliminary data.</text>
</comment>
<dbReference type="EMBL" id="MU971351">
    <property type="protein sequence ID" value="KAK9238944.1"/>
    <property type="molecule type" value="Genomic_DNA"/>
</dbReference>
<accession>A0ACC3T5A9</accession>
<dbReference type="Proteomes" id="UP001433508">
    <property type="component" value="Unassembled WGS sequence"/>
</dbReference>
<organism evidence="1 2">
    <name type="scientific">Lipomyces kononenkoae</name>
    <name type="common">Yeast</name>
    <dbReference type="NCBI Taxonomy" id="34357"/>
    <lineage>
        <taxon>Eukaryota</taxon>
        <taxon>Fungi</taxon>
        <taxon>Dikarya</taxon>
        <taxon>Ascomycota</taxon>
        <taxon>Saccharomycotina</taxon>
        <taxon>Lipomycetes</taxon>
        <taxon>Lipomycetales</taxon>
        <taxon>Lipomycetaceae</taxon>
        <taxon>Lipomyces</taxon>
    </lineage>
</organism>
<evidence type="ECO:0000313" key="2">
    <source>
        <dbReference type="Proteomes" id="UP001433508"/>
    </source>
</evidence>
<keyword evidence="2" id="KW-1185">Reference proteome</keyword>
<reference evidence="2" key="1">
    <citation type="journal article" date="2024" name="Front. Bioeng. Biotechnol.">
        <title>Genome-scale model development and genomic sequencing of the oleaginous clade Lipomyces.</title>
        <authorList>
            <person name="Czajka J.J."/>
            <person name="Han Y."/>
            <person name="Kim J."/>
            <person name="Mondo S.J."/>
            <person name="Hofstad B.A."/>
            <person name="Robles A."/>
            <person name="Haridas S."/>
            <person name="Riley R."/>
            <person name="LaButti K."/>
            <person name="Pangilinan J."/>
            <person name="Andreopoulos W."/>
            <person name="Lipzen A."/>
            <person name="Yan J."/>
            <person name="Wang M."/>
            <person name="Ng V."/>
            <person name="Grigoriev I.V."/>
            <person name="Spatafora J.W."/>
            <person name="Magnuson J.K."/>
            <person name="Baker S.E."/>
            <person name="Pomraning K.R."/>
        </authorList>
    </citation>
    <scope>NUCLEOTIDE SEQUENCE [LARGE SCALE GENOMIC DNA]</scope>
    <source>
        <strain evidence="2">CBS 7786</strain>
    </source>
</reference>
<proteinExistence type="predicted"/>
<name>A0ACC3T5A9_LIPKO</name>
<sequence length="258" mass="28065">MPKILFLKNPSPDPTRDEYAISARSNGYDLCFLPVLSFTFVDQPGLRTYLSDLAANADQTPLDALIITSQRAVEAVAAAMLELSDSTRSYIRSLPLYTVGPATAALVQSHGFSKIVGGPDAGNGRILASQIVNARPLRCLFLTGETRRDIIPVTLRENGIECIERVVYASKGVEGAEQQFMELMNDDDTQQDWWTVFFSPAGSERIAQLIANNCGTTKVAAIGPTTEEFLLKNGVTPNTVSRKPDPQSLLQGINEASR</sequence>
<protein>
    <submittedName>
        <fullName evidence="1">Tetrapyrrole biosynthesis, uroporphyrinogen III synthase</fullName>
    </submittedName>
</protein>